<keyword evidence="3" id="KW-1185">Reference proteome</keyword>
<evidence type="ECO:0000313" key="3">
    <source>
        <dbReference type="Proteomes" id="UP001589645"/>
    </source>
</evidence>
<evidence type="ECO:0000256" key="1">
    <source>
        <dbReference type="SAM" id="SignalP"/>
    </source>
</evidence>
<dbReference type="Pfam" id="PF11075">
    <property type="entry name" value="DUF2780"/>
    <property type="match status" value="1"/>
</dbReference>
<proteinExistence type="predicted"/>
<gene>
    <name evidence="2" type="ORF">ACFFUV_19965</name>
</gene>
<evidence type="ECO:0000313" key="2">
    <source>
        <dbReference type="EMBL" id="MFB9137245.1"/>
    </source>
</evidence>
<keyword evidence="1" id="KW-0732">Signal</keyword>
<organism evidence="2 3">
    <name type="scientific">Vibrio olivae</name>
    <dbReference type="NCBI Taxonomy" id="1243002"/>
    <lineage>
        <taxon>Bacteria</taxon>
        <taxon>Pseudomonadati</taxon>
        <taxon>Pseudomonadota</taxon>
        <taxon>Gammaproteobacteria</taxon>
        <taxon>Vibrionales</taxon>
        <taxon>Vibrionaceae</taxon>
        <taxon>Vibrio</taxon>
    </lineage>
</organism>
<comment type="caution">
    <text evidence="2">The sequence shown here is derived from an EMBL/GenBank/DDBJ whole genome shotgun (WGS) entry which is preliminary data.</text>
</comment>
<name>A0ABV5HTG5_9VIBR</name>
<dbReference type="RefSeq" id="WP_390196545.1">
    <property type="nucleotide sequence ID" value="NZ_JBHMEP010000010.1"/>
</dbReference>
<feature type="signal peptide" evidence="1">
    <location>
        <begin position="1"/>
        <end position="22"/>
    </location>
</feature>
<reference evidence="2 3" key="1">
    <citation type="submission" date="2024-09" db="EMBL/GenBank/DDBJ databases">
        <authorList>
            <person name="Sun Q."/>
            <person name="Mori K."/>
        </authorList>
    </citation>
    <scope>NUCLEOTIDE SEQUENCE [LARGE SCALE GENOMIC DNA]</scope>
    <source>
        <strain evidence="2 3">CECT 8064</strain>
    </source>
</reference>
<feature type="chain" id="PRO_5046476234" evidence="1">
    <location>
        <begin position="23"/>
        <end position="165"/>
    </location>
</feature>
<dbReference type="InterPro" id="IPR021302">
    <property type="entry name" value="DUF2780_VcgC/VcgE"/>
</dbReference>
<sequence length="165" mass="17261">MKRSIIYTLILSACITSAPSYALLNFGNSDSNDSITSALNGALSQVQSNTQLTSQLTEQLDVSPAQAAGGAGALLALAQNQLSEGNNQELGQLIPGIDQLTSLNLSGDNNLLSSVDSLSQVNKVFTELGLDPAMITQFAPVVLQYLSQQDASSDLISALSSLWKS</sequence>
<accession>A0ABV5HTG5</accession>
<protein>
    <submittedName>
        <fullName evidence="2">DUF2780 domain-containing protein</fullName>
    </submittedName>
</protein>
<dbReference type="EMBL" id="JBHMEP010000010">
    <property type="protein sequence ID" value="MFB9137245.1"/>
    <property type="molecule type" value="Genomic_DNA"/>
</dbReference>
<dbReference type="Proteomes" id="UP001589645">
    <property type="component" value="Unassembled WGS sequence"/>
</dbReference>